<feature type="domain" description="Reverse transcriptase" evidence="2">
    <location>
        <begin position="1"/>
        <end position="196"/>
    </location>
</feature>
<feature type="transmembrane region" description="Helical" evidence="1">
    <location>
        <begin position="43"/>
        <end position="60"/>
    </location>
</feature>
<gene>
    <name evidence="3" type="ORF">LTRI10_LOCUS30489</name>
</gene>
<dbReference type="InterPro" id="IPR043502">
    <property type="entry name" value="DNA/RNA_pol_sf"/>
</dbReference>
<keyword evidence="1" id="KW-0812">Transmembrane</keyword>
<dbReference type="Proteomes" id="UP001497516">
    <property type="component" value="Chromosome 5"/>
</dbReference>
<dbReference type="Pfam" id="PF00078">
    <property type="entry name" value="RVT_1"/>
    <property type="match status" value="1"/>
</dbReference>
<reference evidence="3 4" key="1">
    <citation type="submission" date="2024-04" db="EMBL/GenBank/DDBJ databases">
        <authorList>
            <person name="Fracassetti M."/>
        </authorList>
    </citation>
    <scope>NUCLEOTIDE SEQUENCE [LARGE SCALE GENOMIC DNA]</scope>
</reference>
<keyword evidence="4" id="KW-1185">Reference proteome</keyword>
<protein>
    <recommendedName>
        <fullName evidence="2">Reverse transcriptase domain-containing protein</fullName>
    </recommendedName>
</protein>
<evidence type="ECO:0000256" key="1">
    <source>
        <dbReference type="SAM" id="Phobius"/>
    </source>
</evidence>
<dbReference type="EMBL" id="OZ034818">
    <property type="protein sequence ID" value="CAL1389645.1"/>
    <property type="molecule type" value="Genomic_DNA"/>
</dbReference>
<keyword evidence="1" id="KW-1133">Transmembrane helix</keyword>
<accession>A0AAV2EW71</accession>
<evidence type="ECO:0000259" key="2">
    <source>
        <dbReference type="PROSITE" id="PS50878"/>
    </source>
</evidence>
<dbReference type="PANTHER" id="PTHR33116:SF86">
    <property type="entry name" value="REVERSE TRANSCRIPTASE DOMAIN-CONTAINING PROTEIN"/>
    <property type="match status" value="1"/>
</dbReference>
<dbReference type="SUPFAM" id="SSF56672">
    <property type="entry name" value="DNA/RNA polymerases"/>
    <property type="match status" value="1"/>
</dbReference>
<dbReference type="PANTHER" id="PTHR33116">
    <property type="entry name" value="REVERSE TRANSCRIPTASE ZINC-BINDING DOMAIN-CONTAINING PROTEIN-RELATED-RELATED"/>
    <property type="match status" value="1"/>
</dbReference>
<sequence>MSKRTKGKIGYLAAKIDMAKAYDRVEWHFLEGVMRKMGFDERWIRIVMLCVTTVSYSVLVNGHKSETFAPGRGIRQGDPLSPYLFLLCAEGLSAYTSQAIQQGRLHGFKPAQGAPVISHLFFADDSIFFTRATVPASLMLKGILRDYEKESGQQVSFQKSDVSFSKNVSHHRRLEIGGILGMKVVEKHNKYLGLGTVAGRSKKELFGDIVERIKKKLKGWKEKTLSVAAREVLIRSVAEAQLNYAMSVFRVPEGVIDEVQSLITRFWWGQRGEERKAHWINRDRLVMPKEMGGMGLRELRGLNTAFLAKQLWGLLNQPESLIARILRAKYHKNDSILNAELGYRPSFV</sequence>
<dbReference type="PROSITE" id="PS50878">
    <property type="entry name" value="RT_POL"/>
    <property type="match status" value="1"/>
</dbReference>
<organism evidence="3 4">
    <name type="scientific">Linum trigynum</name>
    <dbReference type="NCBI Taxonomy" id="586398"/>
    <lineage>
        <taxon>Eukaryota</taxon>
        <taxon>Viridiplantae</taxon>
        <taxon>Streptophyta</taxon>
        <taxon>Embryophyta</taxon>
        <taxon>Tracheophyta</taxon>
        <taxon>Spermatophyta</taxon>
        <taxon>Magnoliopsida</taxon>
        <taxon>eudicotyledons</taxon>
        <taxon>Gunneridae</taxon>
        <taxon>Pentapetalae</taxon>
        <taxon>rosids</taxon>
        <taxon>fabids</taxon>
        <taxon>Malpighiales</taxon>
        <taxon>Linaceae</taxon>
        <taxon>Linum</taxon>
    </lineage>
</organism>
<evidence type="ECO:0000313" key="4">
    <source>
        <dbReference type="Proteomes" id="UP001497516"/>
    </source>
</evidence>
<dbReference type="AlphaFoldDB" id="A0AAV2EW71"/>
<keyword evidence="1" id="KW-0472">Membrane</keyword>
<dbReference type="InterPro" id="IPR000477">
    <property type="entry name" value="RT_dom"/>
</dbReference>
<proteinExistence type="predicted"/>
<name>A0AAV2EW71_9ROSI</name>
<evidence type="ECO:0000313" key="3">
    <source>
        <dbReference type="EMBL" id="CAL1389645.1"/>
    </source>
</evidence>